<evidence type="ECO:0000313" key="3">
    <source>
        <dbReference type="EMBL" id="KAJ3840654.1"/>
    </source>
</evidence>
<evidence type="ECO:0008006" key="5">
    <source>
        <dbReference type="Google" id="ProtNLM"/>
    </source>
</evidence>
<gene>
    <name evidence="3" type="ORF">F5878DRAFT_612548</name>
</gene>
<dbReference type="EMBL" id="MU806070">
    <property type="protein sequence ID" value="KAJ3840654.1"/>
    <property type="molecule type" value="Genomic_DNA"/>
</dbReference>
<accession>A0AA38PD09</accession>
<proteinExistence type="predicted"/>
<dbReference type="Proteomes" id="UP001163846">
    <property type="component" value="Unassembled WGS sequence"/>
</dbReference>
<keyword evidence="2" id="KW-0812">Transmembrane</keyword>
<evidence type="ECO:0000256" key="2">
    <source>
        <dbReference type="SAM" id="Phobius"/>
    </source>
</evidence>
<feature type="transmembrane region" description="Helical" evidence="2">
    <location>
        <begin position="136"/>
        <end position="158"/>
    </location>
</feature>
<name>A0AA38PD09_9AGAR</name>
<comment type="caution">
    <text evidence="3">The sequence shown here is derived from an EMBL/GenBank/DDBJ whole genome shotgun (WGS) entry which is preliminary data.</text>
</comment>
<dbReference type="CDD" id="cd12087">
    <property type="entry name" value="TM_EGFR-like"/>
    <property type="match status" value="1"/>
</dbReference>
<protein>
    <recommendedName>
        <fullName evidence="5">Mid2 domain-containing protein</fullName>
    </recommendedName>
</protein>
<keyword evidence="4" id="KW-1185">Reference proteome</keyword>
<sequence length="286" mass="30709">MLLERNAAASIQVCISNRQGTGNQGTSNCECSVNDPDFPFCNEPGTTTNEVLTVTQTRTATITLSKTIEPSVTPTSKTTTINTTKSSVLLPTTTSSLSTSTLITSSGTTSTAAQSSNTNGAQASHTSSSKSSRPGVIVGGVLGAVFGLMVGVLCIFYIRRRTQRPRPVRHDSTVESQTMSQPLSLPLSLPPPVPPKGIPVNITPDPFMLKYSEAHQDPREPLRSDISSSTEQPRGSSSQPDAHDNTSISELMGRLRTLEAQFAVDKLYRMRNPTPSPPNYMEEARR</sequence>
<feature type="compositionally biased region" description="Polar residues" evidence="1">
    <location>
        <begin position="225"/>
        <end position="249"/>
    </location>
</feature>
<feature type="compositionally biased region" description="Low complexity" evidence="1">
    <location>
        <begin position="98"/>
        <end position="132"/>
    </location>
</feature>
<feature type="compositionally biased region" description="Pro residues" evidence="1">
    <location>
        <begin position="188"/>
        <end position="197"/>
    </location>
</feature>
<feature type="region of interest" description="Disordered" evidence="1">
    <location>
        <begin position="164"/>
        <end position="198"/>
    </location>
</feature>
<keyword evidence="2" id="KW-1133">Transmembrane helix</keyword>
<feature type="region of interest" description="Disordered" evidence="1">
    <location>
        <begin position="265"/>
        <end position="286"/>
    </location>
</feature>
<feature type="region of interest" description="Disordered" evidence="1">
    <location>
        <begin position="98"/>
        <end position="134"/>
    </location>
</feature>
<evidence type="ECO:0000313" key="4">
    <source>
        <dbReference type="Proteomes" id="UP001163846"/>
    </source>
</evidence>
<evidence type="ECO:0000256" key="1">
    <source>
        <dbReference type="SAM" id="MobiDB-lite"/>
    </source>
</evidence>
<keyword evidence="2" id="KW-0472">Membrane</keyword>
<organism evidence="3 4">
    <name type="scientific">Lentinula raphanica</name>
    <dbReference type="NCBI Taxonomy" id="153919"/>
    <lineage>
        <taxon>Eukaryota</taxon>
        <taxon>Fungi</taxon>
        <taxon>Dikarya</taxon>
        <taxon>Basidiomycota</taxon>
        <taxon>Agaricomycotina</taxon>
        <taxon>Agaricomycetes</taxon>
        <taxon>Agaricomycetidae</taxon>
        <taxon>Agaricales</taxon>
        <taxon>Marasmiineae</taxon>
        <taxon>Omphalotaceae</taxon>
        <taxon>Lentinula</taxon>
    </lineage>
</organism>
<dbReference type="AlphaFoldDB" id="A0AA38PD09"/>
<feature type="region of interest" description="Disordered" evidence="1">
    <location>
        <begin position="216"/>
        <end position="251"/>
    </location>
</feature>
<reference evidence="3" key="1">
    <citation type="submission" date="2022-08" db="EMBL/GenBank/DDBJ databases">
        <authorList>
            <consortium name="DOE Joint Genome Institute"/>
            <person name="Min B."/>
            <person name="Riley R."/>
            <person name="Sierra-Patev S."/>
            <person name="Naranjo-Ortiz M."/>
            <person name="Looney B."/>
            <person name="Konkel Z."/>
            <person name="Slot J.C."/>
            <person name="Sakamoto Y."/>
            <person name="Steenwyk J.L."/>
            <person name="Rokas A."/>
            <person name="Carro J."/>
            <person name="Camarero S."/>
            <person name="Ferreira P."/>
            <person name="Molpeceres G."/>
            <person name="Ruiz-Duenas F.J."/>
            <person name="Serrano A."/>
            <person name="Henrissat B."/>
            <person name="Drula E."/>
            <person name="Hughes K.W."/>
            <person name="Mata J.L."/>
            <person name="Ishikawa N.K."/>
            <person name="Vargas-Isla R."/>
            <person name="Ushijima S."/>
            <person name="Smith C.A."/>
            <person name="Ahrendt S."/>
            <person name="Andreopoulos W."/>
            <person name="He G."/>
            <person name="Labutti K."/>
            <person name="Lipzen A."/>
            <person name="Ng V."/>
            <person name="Sandor L."/>
            <person name="Barry K."/>
            <person name="Martinez A.T."/>
            <person name="Xiao Y."/>
            <person name="Gibbons J.G."/>
            <person name="Terashima K."/>
            <person name="Hibbett D.S."/>
            <person name="Grigoriev I.V."/>
        </authorList>
    </citation>
    <scope>NUCLEOTIDE SEQUENCE</scope>
    <source>
        <strain evidence="3">TFB9207</strain>
    </source>
</reference>